<dbReference type="RefSeq" id="WP_212675227.1">
    <property type="nucleotide sequence ID" value="NZ_JAGSPJ010000003.1"/>
</dbReference>
<gene>
    <name evidence="2" type="ORF">KDM90_08785</name>
</gene>
<evidence type="ECO:0000313" key="3">
    <source>
        <dbReference type="Proteomes" id="UP000678545"/>
    </source>
</evidence>
<evidence type="ECO:0008006" key="4">
    <source>
        <dbReference type="Google" id="ProtNLM"/>
    </source>
</evidence>
<feature type="compositionally biased region" description="Basic and acidic residues" evidence="1">
    <location>
        <begin position="30"/>
        <end position="44"/>
    </location>
</feature>
<proteinExistence type="predicted"/>
<dbReference type="EMBL" id="JAGSPJ010000003">
    <property type="protein sequence ID" value="MBR7800092.1"/>
    <property type="molecule type" value="Genomic_DNA"/>
</dbReference>
<evidence type="ECO:0000256" key="1">
    <source>
        <dbReference type="SAM" id="MobiDB-lite"/>
    </source>
</evidence>
<organism evidence="2 3">
    <name type="scientific">Undibacterium fentianense</name>
    <dbReference type="NCBI Taxonomy" id="2828728"/>
    <lineage>
        <taxon>Bacteria</taxon>
        <taxon>Pseudomonadati</taxon>
        <taxon>Pseudomonadota</taxon>
        <taxon>Betaproteobacteria</taxon>
        <taxon>Burkholderiales</taxon>
        <taxon>Oxalobacteraceae</taxon>
        <taxon>Undibacterium</taxon>
    </lineage>
</organism>
<dbReference type="PANTHER" id="PTHR39431">
    <property type="entry name" value="FRPA/C-RELATED PROTEIN"/>
    <property type="match status" value="1"/>
</dbReference>
<sequence length="381" mass="42039">MKIASSDIQLQAQHAVTQRQEVQEKTRIWKGNQRPDFDALEKQSRSSSPQATSTIKTQNTAQADTNLVYLSSAALKAQYEESPSARASQSINAIRKIQDDIEQDPRMLLIRYLVEQLTGQTIDQISMADLEPDNSVSDNMPNTAPPNARPQQSQTTPPRQGWGVEIDIHQRVTETEKTQFQASGVITTADHRQIQIDLQFELVRSHTEESHQQLRAGDAKLVDPLALNFSGNSAQLTSQKFSFDLNADGKQDSISFVKGAGFVVLDKNGDGKVNNGSELFGPGTGNGFNELAAFDQDGNQWIDENDAVFQRLQVWTKDAQGKDQLQSLKQANVGALYLGNASTPFDVIDSQQQLNGQIRSSGIWLSEDGQVKSLQQVDLVV</sequence>
<keyword evidence="3" id="KW-1185">Reference proteome</keyword>
<dbReference type="Proteomes" id="UP000678545">
    <property type="component" value="Unassembled WGS sequence"/>
</dbReference>
<feature type="region of interest" description="Disordered" evidence="1">
    <location>
        <begin position="131"/>
        <end position="161"/>
    </location>
</feature>
<evidence type="ECO:0000313" key="2">
    <source>
        <dbReference type="EMBL" id="MBR7800092.1"/>
    </source>
</evidence>
<protein>
    <recommendedName>
        <fullName evidence="4">VCBS repeat-containing protein</fullName>
    </recommendedName>
</protein>
<name>A0A941E2L8_9BURK</name>
<dbReference type="AlphaFoldDB" id="A0A941E2L8"/>
<dbReference type="PANTHER" id="PTHR39431:SF1">
    <property type="entry name" value="FRPA_C-RELATED PROTEIN"/>
    <property type="match status" value="1"/>
</dbReference>
<reference evidence="2" key="1">
    <citation type="submission" date="2021-04" db="EMBL/GenBank/DDBJ databases">
        <title>novel species isolated from subtropical streams in China.</title>
        <authorList>
            <person name="Lu H."/>
        </authorList>
    </citation>
    <scope>NUCLEOTIDE SEQUENCE</scope>
    <source>
        <strain evidence="2">FT137W</strain>
    </source>
</reference>
<feature type="compositionally biased region" description="Low complexity" evidence="1">
    <location>
        <begin position="149"/>
        <end position="160"/>
    </location>
</feature>
<feature type="compositionally biased region" description="Polar residues" evidence="1">
    <location>
        <begin position="45"/>
        <end position="59"/>
    </location>
</feature>
<feature type="region of interest" description="Disordered" evidence="1">
    <location>
        <begin position="30"/>
        <end position="59"/>
    </location>
</feature>
<accession>A0A941E2L8</accession>
<comment type="caution">
    <text evidence="2">The sequence shown here is derived from an EMBL/GenBank/DDBJ whole genome shotgun (WGS) entry which is preliminary data.</text>
</comment>